<feature type="transmembrane region" description="Helical" evidence="1">
    <location>
        <begin position="68"/>
        <end position="86"/>
    </location>
</feature>
<evidence type="ECO:0000313" key="2">
    <source>
        <dbReference type="EMBL" id="AZI58517.1"/>
    </source>
</evidence>
<evidence type="ECO:0000313" key="3">
    <source>
        <dbReference type="Proteomes" id="UP000268084"/>
    </source>
</evidence>
<keyword evidence="3" id="KW-1185">Reference proteome</keyword>
<evidence type="ECO:0000256" key="1">
    <source>
        <dbReference type="SAM" id="Phobius"/>
    </source>
</evidence>
<gene>
    <name evidence="2" type="ORF">EH165_10645</name>
</gene>
<organism evidence="2 3">
    <name type="scientific">Nakamurella antarctica</name>
    <dbReference type="NCBI Taxonomy" id="1902245"/>
    <lineage>
        <taxon>Bacteria</taxon>
        <taxon>Bacillati</taxon>
        <taxon>Actinomycetota</taxon>
        <taxon>Actinomycetes</taxon>
        <taxon>Nakamurellales</taxon>
        <taxon>Nakamurellaceae</taxon>
        <taxon>Nakamurella</taxon>
    </lineage>
</organism>
<reference evidence="2 3" key="2">
    <citation type="submission" date="2018-12" db="EMBL/GenBank/DDBJ databases">
        <title>Nakamurella antarcticus sp. nov., isolated from Antarctica South Shetland Islands soil.</title>
        <authorList>
            <person name="Peng F."/>
        </authorList>
    </citation>
    <scope>NUCLEOTIDE SEQUENCE [LARGE SCALE GENOMIC DNA]</scope>
    <source>
        <strain evidence="2 3">S14-144</strain>
    </source>
</reference>
<proteinExistence type="predicted"/>
<dbReference type="OrthoDB" id="3261168at2"/>
<dbReference type="EMBL" id="CP034170">
    <property type="protein sequence ID" value="AZI58517.1"/>
    <property type="molecule type" value="Genomic_DNA"/>
</dbReference>
<name>A0A3G8ZNY7_9ACTN</name>
<feature type="transmembrane region" description="Helical" evidence="1">
    <location>
        <begin position="6"/>
        <end position="23"/>
    </location>
</feature>
<keyword evidence="1" id="KW-0472">Membrane</keyword>
<dbReference type="InterPro" id="IPR019277">
    <property type="entry name" value="DUF2304"/>
</dbReference>
<dbReference type="Proteomes" id="UP000268084">
    <property type="component" value="Chromosome"/>
</dbReference>
<reference evidence="2 3" key="1">
    <citation type="submission" date="2018-11" db="EMBL/GenBank/DDBJ databases">
        <authorList>
            <person name="Da X."/>
        </authorList>
    </citation>
    <scope>NUCLEOTIDE SEQUENCE [LARGE SCALE GENOMIC DNA]</scope>
    <source>
        <strain evidence="2 3">S14-144</strain>
    </source>
</reference>
<dbReference type="KEGG" id="nak:EH165_10645"/>
<sequence>MNVAYFIALAVCLTLLVCLFLLLRGRRLRERYAALWIVLAFAICIVGAFPDVVSWLSNLVGVQTPANLLFSAAAIVLLLVCLQLSAELTSNEDKVRTLTEEVAILKLQVWEILDTPPLPLPPNEETAIQDLQSSTSD</sequence>
<keyword evidence="1" id="KW-1133">Transmembrane helix</keyword>
<feature type="transmembrane region" description="Helical" evidence="1">
    <location>
        <begin position="35"/>
        <end position="56"/>
    </location>
</feature>
<accession>A0A3G8ZNY7</accession>
<dbReference type="AlphaFoldDB" id="A0A3G8ZNY7"/>
<keyword evidence="1" id="KW-0812">Transmembrane</keyword>
<dbReference type="RefSeq" id="WP_124799426.1">
    <property type="nucleotide sequence ID" value="NZ_CP034170.1"/>
</dbReference>
<protein>
    <submittedName>
        <fullName evidence="2">DUF2304 domain-containing protein</fullName>
    </submittedName>
</protein>
<dbReference type="Pfam" id="PF10066">
    <property type="entry name" value="DUF2304"/>
    <property type="match status" value="1"/>
</dbReference>